<dbReference type="PANTHER" id="PTHR23407">
    <property type="entry name" value="ATPASE INHIBITOR/5-FORMYLTETRAHYDROFOLATE CYCLO-LIGASE"/>
    <property type="match status" value="1"/>
</dbReference>
<evidence type="ECO:0000256" key="3">
    <source>
        <dbReference type="ARBA" id="ARBA00022840"/>
    </source>
</evidence>
<dbReference type="Proteomes" id="UP000248857">
    <property type="component" value="Unassembled WGS sequence"/>
</dbReference>
<dbReference type="PIRSF" id="PIRSF006806">
    <property type="entry name" value="FTHF_cligase"/>
    <property type="match status" value="1"/>
</dbReference>
<dbReference type="EMBL" id="PQWO01000003">
    <property type="protein sequence ID" value="PZD74331.1"/>
    <property type="molecule type" value="Genomic_DNA"/>
</dbReference>
<keyword evidence="5" id="KW-0460">Magnesium</keyword>
<organism evidence="6 7">
    <name type="scientific">Acaryochloris thomasi RCC1774</name>
    <dbReference type="NCBI Taxonomy" id="1764569"/>
    <lineage>
        <taxon>Bacteria</taxon>
        <taxon>Bacillati</taxon>
        <taxon>Cyanobacteriota</taxon>
        <taxon>Cyanophyceae</taxon>
        <taxon>Acaryochloridales</taxon>
        <taxon>Acaryochloridaceae</taxon>
        <taxon>Acaryochloris</taxon>
        <taxon>Acaryochloris thomasi</taxon>
    </lineage>
</organism>
<dbReference type="EC" id="6.3.3.2" evidence="5"/>
<feature type="binding site" evidence="4">
    <location>
        <begin position="5"/>
        <end position="9"/>
    </location>
    <ligand>
        <name>ATP</name>
        <dbReference type="ChEBI" id="CHEBI:30616"/>
    </ligand>
</feature>
<dbReference type="InterPro" id="IPR002698">
    <property type="entry name" value="FTHF_cligase"/>
</dbReference>
<feature type="binding site" evidence="4">
    <location>
        <begin position="130"/>
        <end position="138"/>
    </location>
    <ligand>
        <name>ATP</name>
        <dbReference type="ChEBI" id="CHEBI:30616"/>
    </ligand>
</feature>
<keyword evidence="3 4" id="KW-0067">ATP-binding</keyword>
<dbReference type="GO" id="GO:0005524">
    <property type="term" value="F:ATP binding"/>
    <property type="evidence" value="ECO:0007669"/>
    <property type="project" value="UniProtKB-KW"/>
</dbReference>
<dbReference type="Gene3D" id="3.40.50.10420">
    <property type="entry name" value="NagB/RpiA/CoA transferase-like"/>
    <property type="match status" value="1"/>
</dbReference>
<gene>
    <name evidence="6" type="ORF">C1752_01313</name>
</gene>
<evidence type="ECO:0000313" key="6">
    <source>
        <dbReference type="EMBL" id="PZD74331.1"/>
    </source>
</evidence>
<dbReference type="GO" id="GO:0035999">
    <property type="term" value="P:tetrahydrofolate interconversion"/>
    <property type="evidence" value="ECO:0007669"/>
    <property type="project" value="TreeGrafter"/>
</dbReference>
<evidence type="ECO:0000256" key="2">
    <source>
        <dbReference type="ARBA" id="ARBA00022741"/>
    </source>
</evidence>
<dbReference type="InterPro" id="IPR037171">
    <property type="entry name" value="NagB/RpiA_transferase-like"/>
</dbReference>
<reference evidence="6 7" key="1">
    <citation type="journal article" date="2018" name="Sci. Rep.">
        <title>A novel species of the marine cyanobacterium Acaryochloris with a unique pigment content and lifestyle.</title>
        <authorList>
            <person name="Partensky F."/>
            <person name="Six C."/>
            <person name="Ratin M."/>
            <person name="Garczarek L."/>
            <person name="Vaulot D."/>
            <person name="Probert I."/>
            <person name="Calteau A."/>
            <person name="Gourvil P."/>
            <person name="Marie D."/>
            <person name="Grebert T."/>
            <person name="Bouchier C."/>
            <person name="Le Panse S."/>
            <person name="Gachenot M."/>
            <person name="Rodriguez F."/>
            <person name="Garrido J.L."/>
        </authorList>
    </citation>
    <scope>NUCLEOTIDE SEQUENCE [LARGE SCALE GENOMIC DNA]</scope>
    <source>
        <strain evidence="6 7">RCC1774</strain>
    </source>
</reference>
<comment type="catalytic activity">
    <reaction evidence="5">
        <text>(6S)-5-formyl-5,6,7,8-tetrahydrofolate + ATP = (6R)-5,10-methenyltetrahydrofolate + ADP + phosphate</text>
        <dbReference type="Rhea" id="RHEA:10488"/>
        <dbReference type="ChEBI" id="CHEBI:30616"/>
        <dbReference type="ChEBI" id="CHEBI:43474"/>
        <dbReference type="ChEBI" id="CHEBI:57455"/>
        <dbReference type="ChEBI" id="CHEBI:57457"/>
        <dbReference type="ChEBI" id="CHEBI:456216"/>
        <dbReference type="EC" id="6.3.3.2"/>
    </reaction>
</comment>
<protein>
    <recommendedName>
        <fullName evidence="5">5-formyltetrahydrofolate cyclo-ligase</fullName>
        <ecNumber evidence="5">6.3.3.2</ecNumber>
    </recommendedName>
</protein>
<dbReference type="RefSeq" id="WP_110985281.1">
    <property type="nucleotide sequence ID" value="NZ_CAWNWM010000003.1"/>
</dbReference>
<comment type="caution">
    <text evidence="6">The sequence shown here is derived from an EMBL/GenBank/DDBJ whole genome shotgun (WGS) entry which is preliminary data.</text>
</comment>
<dbReference type="GO" id="GO:0046872">
    <property type="term" value="F:metal ion binding"/>
    <property type="evidence" value="ECO:0007669"/>
    <property type="project" value="UniProtKB-KW"/>
</dbReference>
<sequence length="188" mass="21516">MQLSKQVLRRQLLQQRQALPEAEWQQKSDRISDHLRQAAFFQQARTVFAYLSFRQEPTLQSLFDDQHQWGVPRCVGSELVWHHWQPHDLDQLQPGKYGIMEPKATLPILSPAVADLILIPAVACSAQGYRLGYGGGYYDRLLSQWPHLKTIGLVFDDADRLPLPTDPWDQPLKAICTEAGFRQPDGKT</sequence>
<keyword evidence="7" id="KW-1185">Reference proteome</keyword>
<feature type="binding site" evidence="4">
    <location>
        <position position="56"/>
    </location>
    <ligand>
        <name>substrate</name>
    </ligand>
</feature>
<accession>A0A2W1K1F2</accession>
<evidence type="ECO:0000256" key="1">
    <source>
        <dbReference type="ARBA" id="ARBA00010638"/>
    </source>
</evidence>
<dbReference type="AlphaFoldDB" id="A0A2W1K1F2"/>
<dbReference type="PANTHER" id="PTHR23407:SF1">
    <property type="entry name" value="5-FORMYLTETRAHYDROFOLATE CYCLO-LIGASE"/>
    <property type="match status" value="1"/>
</dbReference>
<dbReference type="OrthoDB" id="9801938at2"/>
<comment type="cofactor">
    <cofactor evidence="5">
        <name>Mg(2+)</name>
        <dbReference type="ChEBI" id="CHEBI:18420"/>
    </cofactor>
</comment>
<name>A0A2W1K1F2_9CYAN</name>
<keyword evidence="5" id="KW-0479">Metal-binding</keyword>
<dbReference type="GO" id="GO:0009396">
    <property type="term" value="P:folic acid-containing compound biosynthetic process"/>
    <property type="evidence" value="ECO:0007669"/>
    <property type="project" value="TreeGrafter"/>
</dbReference>
<dbReference type="Pfam" id="PF01812">
    <property type="entry name" value="5-FTHF_cyc-lig"/>
    <property type="match status" value="1"/>
</dbReference>
<evidence type="ECO:0000256" key="4">
    <source>
        <dbReference type="PIRSR" id="PIRSR006806-1"/>
    </source>
</evidence>
<keyword evidence="2 4" id="KW-0547">Nucleotide-binding</keyword>
<dbReference type="InterPro" id="IPR024185">
    <property type="entry name" value="FTHF_cligase-like_sf"/>
</dbReference>
<evidence type="ECO:0000256" key="5">
    <source>
        <dbReference type="RuleBase" id="RU361279"/>
    </source>
</evidence>
<dbReference type="SUPFAM" id="SSF100950">
    <property type="entry name" value="NagB/RpiA/CoA transferase-like"/>
    <property type="match status" value="1"/>
</dbReference>
<evidence type="ECO:0000313" key="7">
    <source>
        <dbReference type="Proteomes" id="UP000248857"/>
    </source>
</evidence>
<dbReference type="NCBIfam" id="TIGR02727">
    <property type="entry name" value="MTHFS_bact"/>
    <property type="match status" value="1"/>
</dbReference>
<dbReference type="GO" id="GO:0030272">
    <property type="term" value="F:5-formyltetrahydrofolate cyclo-ligase activity"/>
    <property type="evidence" value="ECO:0007669"/>
    <property type="project" value="UniProtKB-EC"/>
</dbReference>
<keyword evidence="6" id="KW-0436">Ligase</keyword>
<feature type="binding site" evidence="4">
    <location>
        <position position="51"/>
    </location>
    <ligand>
        <name>substrate</name>
    </ligand>
</feature>
<comment type="similarity">
    <text evidence="1 5">Belongs to the 5-formyltetrahydrofolate cyclo-ligase family.</text>
</comment>
<proteinExistence type="inferred from homology"/>